<evidence type="ECO:0000313" key="2">
    <source>
        <dbReference type="EMBL" id="KAA0677303.1"/>
    </source>
</evidence>
<gene>
    <name evidence="2" type="ORF">DS837_29415</name>
</gene>
<evidence type="ECO:0000313" key="3">
    <source>
        <dbReference type="Proteomes" id="UP000476837"/>
    </source>
</evidence>
<dbReference type="RefSeq" id="WP_425599282.1">
    <property type="nucleotide sequence ID" value="NZ_QOKV01000035.1"/>
</dbReference>
<protein>
    <submittedName>
        <fullName evidence="2">DUF4113 domain-containing protein</fullName>
    </submittedName>
</protein>
<reference evidence="2 3" key="1">
    <citation type="submission" date="2018-07" db="EMBL/GenBank/DDBJ databases">
        <title>Genome sequence of Roseomonas fauriae ATCC 49958.</title>
        <authorList>
            <person name="Sant'Anna F.H."/>
            <person name="Baldani J.I."/>
            <person name="Zilli J.E."/>
            <person name="Reis V.M."/>
            <person name="Hartmann A."/>
            <person name="Cruz L."/>
            <person name="de Souza E.M."/>
            <person name="de Oliveira Pedrosa F."/>
            <person name="Passaglia L.M.P."/>
        </authorList>
    </citation>
    <scope>NUCLEOTIDE SEQUENCE [LARGE SCALE GENOMIC DNA]</scope>
    <source>
        <strain evidence="2 3">ATCC 49958</strain>
    </source>
</reference>
<dbReference type="AlphaFoldDB" id="A0A6L3ARX7"/>
<organism evidence="2 3">
    <name type="scientific">Azospirillum brasilense</name>
    <dbReference type="NCBI Taxonomy" id="192"/>
    <lineage>
        <taxon>Bacteria</taxon>
        <taxon>Pseudomonadati</taxon>
        <taxon>Pseudomonadota</taxon>
        <taxon>Alphaproteobacteria</taxon>
        <taxon>Rhodospirillales</taxon>
        <taxon>Azospirillaceae</taxon>
        <taxon>Azospirillum</taxon>
    </lineage>
</organism>
<proteinExistence type="predicted"/>
<dbReference type="Pfam" id="PF13438">
    <property type="entry name" value="DUF4113"/>
    <property type="match status" value="1"/>
</dbReference>
<sequence length="65" mass="7532">MAALDTINCTMGRDTLVLAAMLGRAWRTRQEQRRRPTPPGWRMCRWYAPNWAVSLARHLSVISPH</sequence>
<accession>A0A6L3ARX7</accession>
<feature type="domain" description="DUF4113" evidence="1">
    <location>
        <begin position="1"/>
        <end position="33"/>
    </location>
</feature>
<comment type="caution">
    <text evidence="2">The sequence shown here is derived from an EMBL/GenBank/DDBJ whole genome shotgun (WGS) entry which is preliminary data.</text>
</comment>
<name>A0A6L3ARX7_AZOBR</name>
<dbReference type="InterPro" id="IPR025188">
    <property type="entry name" value="DUF4113"/>
</dbReference>
<evidence type="ECO:0000259" key="1">
    <source>
        <dbReference type="Pfam" id="PF13438"/>
    </source>
</evidence>
<dbReference type="Proteomes" id="UP000476837">
    <property type="component" value="Unassembled WGS sequence"/>
</dbReference>
<dbReference type="EMBL" id="QOKV01000035">
    <property type="protein sequence ID" value="KAA0677303.1"/>
    <property type="molecule type" value="Genomic_DNA"/>
</dbReference>